<keyword evidence="3 6" id="KW-0812">Transmembrane</keyword>
<dbReference type="SUPFAM" id="SSF103481">
    <property type="entry name" value="Multidrug resistance efflux transporter EmrE"/>
    <property type="match status" value="2"/>
</dbReference>
<organism evidence="8 9">
    <name type="scientific">Xylanibacter ruminicola</name>
    <name type="common">Prevotella ruminicola</name>
    <dbReference type="NCBI Taxonomy" id="839"/>
    <lineage>
        <taxon>Bacteria</taxon>
        <taxon>Pseudomonadati</taxon>
        <taxon>Bacteroidota</taxon>
        <taxon>Bacteroidia</taxon>
        <taxon>Bacteroidales</taxon>
        <taxon>Prevotellaceae</taxon>
        <taxon>Xylanibacter</taxon>
    </lineage>
</organism>
<feature type="transmembrane region" description="Helical" evidence="6">
    <location>
        <begin position="187"/>
        <end position="206"/>
    </location>
</feature>
<evidence type="ECO:0000313" key="8">
    <source>
        <dbReference type="EMBL" id="SHN06418.1"/>
    </source>
</evidence>
<evidence type="ECO:0000256" key="6">
    <source>
        <dbReference type="SAM" id="Phobius"/>
    </source>
</evidence>
<reference evidence="8 9" key="1">
    <citation type="submission" date="2016-11" db="EMBL/GenBank/DDBJ databases">
        <authorList>
            <person name="Jaros S."/>
            <person name="Januszkiewicz K."/>
            <person name="Wedrychowicz H."/>
        </authorList>
    </citation>
    <scope>NUCLEOTIDE SEQUENCE [LARGE SCALE GENOMIC DNA]</scope>
    <source>
        <strain evidence="8 9">BPI-34</strain>
    </source>
</reference>
<feature type="domain" description="EamA" evidence="7">
    <location>
        <begin position="157"/>
        <end position="295"/>
    </location>
</feature>
<sequence>MFKVQNSKLQAHSAIFLANTIFGLGVPVTKLLLDEWVTPMGYMGSRSLGACIVFWAIAAFLPKEKVKRKDLITILLGGLLGFVVSQTLTAWSLDYTSPVYFSLIATLTPVAVMLCAALTIGEKITPMKSIGVLLGIAGAVLMVLMSQSMGSGKNDLIGIVLAILSVLTWAIYLIITRNVASKYSPVTQMKYVFLISAIVTVPIAWPELSANALYTPAWGWDGVAEMAFIVIGATALGFFLIPFAMKYLQATTVSIYTNLQPVIASFVAILLGQDVITWDKPVAGALVLISAYIVTVVTEKKNS</sequence>
<feature type="transmembrane region" description="Helical" evidence="6">
    <location>
        <begin position="255"/>
        <end position="276"/>
    </location>
</feature>
<dbReference type="Pfam" id="PF00892">
    <property type="entry name" value="EamA"/>
    <property type="match status" value="2"/>
</dbReference>
<dbReference type="RefSeq" id="WP_073048125.1">
    <property type="nucleotide sequence ID" value="NZ_FOLF01000009.1"/>
</dbReference>
<dbReference type="InterPro" id="IPR037185">
    <property type="entry name" value="EmrE-like"/>
</dbReference>
<evidence type="ECO:0000256" key="3">
    <source>
        <dbReference type="ARBA" id="ARBA00022692"/>
    </source>
</evidence>
<evidence type="ECO:0000256" key="2">
    <source>
        <dbReference type="ARBA" id="ARBA00022475"/>
    </source>
</evidence>
<dbReference type="InterPro" id="IPR000620">
    <property type="entry name" value="EamA_dom"/>
</dbReference>
<dbReference type="GO" id="GO:0005886">
    <property type="term" value="C:plasma membrane"/>
    <property type="evidence" value="ECO:0007669"/>
    <property type="project" value="UniProtKB-SubCell"/>
</dbReference>
<evidence type="ECO:0000256" key="4">
    <source>
        <dbReference type="ARBA" id="ARBA00022989"/>
    </source>
</evidence>
<dbReference type="PANTHER" id="PTHR32322">
    <property type="entry name" value="INNER MEMBRANE TRANSPORTER"/>
    <property type="match status" value="1"/>
</dbReference>
<feature type="transmembrane region" description="Helical" evidence="6">
    <location>
        <begin position="282"/>
        <end position="298"/>
    </location>
</feature>
<accession>A0A1M7NRE7</accession>
<dbReference type="Gene3D" id="1.10.3730.20">
    <property type="match status" value="1"/>
</dbReference>
<dbReference type="OrthoDB" id="9811486at2"/>
<protein>
    <submittedName>
        <fullName evidence="8">Permease of the drug/metabolite transporter (DMT) superfamily</fullName>
    </submittedName>
</protein>
<evidence type="ECO:0000259" key="7">
    <source>
        <dbReference type="Pfam" id="PF00892"/>
    </source>
</evidence>
<evidence type="ECO:0000313" key="9">
    <source>
        <dbReference type="Proteomes" id="UP000184280"/>
    </source>
</evidence>
<feature type="transmembrane region" description="Helical" evidence="6">
    <location>
        <begin position="226"/>
        <end position="248"/>
    </location>
</feature>
<feature type="transmembrane region" description="Helical" evidence="6">
    <location>
        <begin position="156"/>
        <end position="175"/>
    </location>
</feature>
<dbReference type="EMBL" id="FRCJ01000011">
    <property type="protein sequence ID" value="SHN06418.1"/>
    <property type="molecule type" value="Genomic_DNA"/>
</dbReference>
<feature type="transmembrane region" description="Helical" evidence="6">
    <location>
        <begin position="99"/>
        <end position="120"/>
    </location>
</feature>
<dbReference type="PANTHER" id="PTHR32322:SF18">
    <property type="entry name" value="S-ADENOSYLMETHIONINE_S-ADENOSYLHOMOCYSTEINE TRANSPORTER"/>
    <property type="match status" value="1"/>
</dbReference>
<dbReference type="InterPro" id="IPR050638">
    <property type="entry name" value="AA-Vitamin_Transporters"/>
</dbReference>
<feature type="transmembrane region" description="Helical" evidence="6">
    <location>
        <begin position="73"/>
        <end position="93"/>
    </location>
</feature>
<keyword evidence="5 6" id="KW-0472">Membrane</keyword>
<comment type="subcellular location">
    <subcellularLocation>
        <location evidence="1">Cell membrane</location>
        <topology evidence="1">Multi-pass membrane protein</topology>
    </subcellularLocation>
</comment>
<keyword evidence="4 6" id="KW-1133">Transmembrane helix</keyword>
<feature type="domain" description="EamA" evidence="7">
    <location>
        <begin position="13"/>
        <end position="143"/>
    </location>
</feature>
<gene>
    <name evidence="8" type="ORF">SAMN04488494_0148</name>
</gene>
<dbReference type="AlphaFoldDB" id="A0A1M7NRE7"/>
<feature type="transmembrane region" description="Helical" evidence="6">
    <location>
        <begin position="39"/>
        <end position="61"/>
    </location>
</feature>
<feature type="transmembrane region" description="Helical" evidence="6">
    <location>
        <begin position="132"/>
        <end position="150"/>
    </location>
</feature>
<evidence type="ECO:0000256" key="5">
    <source>
        <dbReference type="ARBA" id="ARBA00023136"/>
    </source>
</evidence>
<feature type="transmembrane region" description="Helical" evidence="6">
    <location>
        <begin position="12"/>
        <end position="33"/>
    </location>
</feature>
<keyword evidence="2" id="KW-1003">Cell membrane</keyword>
<name>A0A1M7NRE7_XYLRU</name>
<dbReference type="Proteomes" id="UP000184280">
    <property type="component" value="Unassembled WGS sequence"/>
</dbReference>
<evidence type="ECO:0000256" key="1">
    <source>
        <dbReference type="ARBA" id="ARBA00004651"/>
    </source>
</evidence>
<proteinExistence type="predicted"/>